<feature type="compositionally biased region" description="Polar residues" evidence="1">
    <location>
        <begin position="67"/>
        <end position="80"/>
    </location>
</feature>
<dbReference type="Proteomes" id="UP001295684">
    <property type="component" value="Unassembled WGS sequence"/>
</dbReference>
<dbReference type="AlphaFoldDB" id="A0AAD1Y7Y8"/>
<dbReference type="EMBL" id="CAMPGE010028546">
    <property type="protein sequence ID" value="CAI2386065.1"/>
    <property type="molecule type" value="Genomic_DNA"/>
</dbReference>
<protein>
    <submittedName>
        <fullName evidence="2">Uncharacterized protein</fullName>
    </submittedName>
</protein>
<name>A0AAD1Y7Y8_EUPCR</name>
<keyword evidence="3" id="KW-1185">Reference proteome</keyword>
<evidence type="ECO:0000313" key="2">
    <source>
        <dbReference type="EMBL" id="CAI2386065.1"/>
    </source>
</evidence>
<sequence length="722" mass="83633">MNNLQQLGYTKPCYNFIYPSLRGLNPQFHCGYYSQKQMWQYVDLLFKMLQSQHPNPVNSLPARRMPSKTQASSKALQSAPKTNKGSLIDIELNTDAFKSAISELSYSIETLNSELNAQKNLVKELVKSPYEKLSKMNYRAAIPMNPSAKDYLNGYCTQIEQIMTELSAKLSKSTFPTLREDLDDLLLTKDTLSTHHHRLNSLESQILQAVTQQEWRLSTLELSESVDSKLQKCTEQVYEETSQVRGYADEKVGEIQQRVAESEVKTVCKIRDCEVLLKQRVSEGYLDNMLRARDDRLNKVIERTSDRNILRMDTMYKELTAKDDSLDKQQSEDRKKTLERERLFAYKSDYDASHKHIQHLEKKINEFHSEYDDQLTDFKKSILEFNKRVTEVAKTLANIVKENEDLSNAAQMASAAQDLLNSCSIKLATTDKEMQKMHKIIETKIGNDDFYKTISKKMDRSEIMNMIGSEEEKERIKECVKKETSHLDKTIRDMERYWDQKLVKMRQDLNVHQLMKRLNEKVSVTQANTMHDENSMRIEECEDTLHNLGQDMQYIANSFGSIRKYVVDIKKIHSDCTKSASCLSCGNDQNKTNLKKQNNIKGLSSQKFPGILKKGRPHLEDRSMVEYDVGIKVFSGKFRPKSAHKFRTKNQIKSNLKFSRANKLAKDKNLESYSPSRVYDINTDNENSFLQVNKSINSLRETQDVNDNSVYTTQVNELNTKY</sequence>
<accession>A0AAD1Y7Y8</accession>
<reference evidence="2" key="1">
    <citation type="submission" date="2023-07" db="EMBL/GenBank/DDBJ databases">
        <authorList>
            <consortium name="AG Swart"/>
            <person name="Singh M."/>
            <person name="Singh A."/>
            <person name="Seah K."/>
            <person name="Emmerich C."/>
        </authorList>
    </citation>
    <scope>NUCLEOTIDE SEQUENCE</scope>
    <source>
        <strain evidence="2">DP1</strain>
    </source>
</reference>
<evidence type="ECO:0000313" key="3">
    <source>
        <dbReference type="Proteomes" id="UP001295684"/>
    </source>
</evidence>
<comment type="caution">
    <text evidence="2">The sequence shown here is derived from an EMBL/GenBank/DDBJ whole genome shotgun (WGS) entry which is preliminary data.</text>
</comment>
<gene>
    <name evidence="2" type="ORF">ECRASSUSDP1_LOCUS27666</name>
</gene>
<proteinExistence type="predicted"/>
<evidence type="ECO:0000256" key="1">
    <source>
        <dbReference type="SAM" id="MobiDB-lite"/>
    </source>
</evidence>
<organism evidence="2 3">
    <name type="scientific">Euplotes crassus</name>
    <dbReference type="NCBI Taxonomy" id="5936"/>
    <lineage>
        <taxon>Eukaryota</taxon>
        <taxon>Sar</taxon>
        <taxon>Alveolata</taxon>
        <taxon>Ciliophora</taxon>
        <taxon>Intramacronucleata</taxon>
        <taxon>Spirotrichea</taxon>
        <taxon>Hypotrichia</taxon>
        <taxon>Euplotida</taxon>
        <taxon>Euplotidae</taxon>
        <taxon>Moneuplotes</taxon>
    </lineage>
</organism>
<feature type="region of interest" description="Disordered" evidence="1">
    <location>
        <begin position="55"/>
        <end position="80"/>
    </location>
</feature>